<dbReference type="InterPro" id="IPR001283">
    <property type="entry name" value="CRISP-related"/>
</dbReference>
<evidence type="ECO:0000256" key="2">
    <source>
        <dbReference type="ARBA" id="ARBA00022525"/>
    </source>
</evidence>
<feature type="signal peptide" evidence="3">
    <location>
        <begin position="1"/>
        <end position="23"/>
    </location>
</feature>
<reference evidence="5" key="1">
    <citation type="submission" date="2025-08" db="UniProtKB">
        <authorList>
            <consortium name="RefSeq"/>
        </authorList>
    </citation>
    <scope>IDENTIFICATION</scope>
</reference>
<evidence type="ECO:0000259" key="4">
    <source>
        <dbReference type="SMART" id="SM00198"/>
    </source>
</evidence>
<dbReference type="SMART" id="SM00198">
    <property type="entry name" value="SCP"/>
    <property type="match status" value="1"/>
</dbReference>
<accession>A0AAJ7E6M0</accession>
<evidence type="ECO:0000256" key="1">
    <source>
        <dbReference type="ARBA" id="ARBA00004613"/>
    </source>
</evidence>
<feature type="chain" id="PRO_5042548298" evidence="3">
    <location>
        <begin position="24"/>
        <end position="658"/>
    </location>
</feature>
<comment type="subcellular location">
    <subcellularLocation>
        <location evidence="1">Secreted</location>
    </subcellularLocation>
</comment>
<evidence type="ECO:0000256" key="3">
    <source>
        <dbReference type="SAM" id="SignalP"/>
    </source>
</evidence>
<dbReference type="InterPro" id="IPR035940">
    <property type="entry name" value="CAP_sf"/>
</dbReference>
<gene>
    <name evidence="5" type="primary">LOC106115968</name>
</gene>
<protein>
    <submittedName>
        <fullName evidence="5">Uncharacterized protein LOC106115968 isoform X1</fullName>
    </submittedName>
</protein>
<dbReference type="Pfam" id="PF00188">
    <property type="entry name" value="CAP"/>
    <property type="match status" value="1"/>
</dbReference>
<dbReference type="RefSeq" id="XP_013165109.1">
    <property type="nucleotide sequence ID" value="XM_013309655.1"/>
</dbReference>
<organism evidence="5">
    <name type="scientific">Papilio xuthus</name>
    <name type="common">Asian swallowtail butterfly</name>
    <dbReference type="NCBI Taxonomy" id="66420"/>
    <lineage>
        <taxon>Eukaryota</taxon>
        <taxon>Metazoa</taxon>
        <taxon>Ecdysozoa</taxon>
        <taxon>Arthropoda</taxon>
        <taxon>Hexapoda</taxon>
        <taxon>Insecta</taxon>
        <taxon>Pterygota</taxon>
        <taxon>Neoptera</taxon>
        <taxon>Endopterygota</taxon>
        <taxon>Lepidoptera</taxon>
        <taxon>Glossata</taxon>
        <taxon>Ditrysia</taxon>
        <taxon>Papilionoidea</taxon>
        <taxon>Papilionidae</taxon>
        <taxon>Papilioninae</taxon>
        <taxon>Papilio</taxon>
    </lineage>
</organism>
<dbReference type="SUPFAM" id="SSF55797">
    <property type="entry name" value="PR-1-like"/>
    <property type="match status" value="1"/>
</dbReference>
<dbReference type="PANTHER" id="PTHR10334">
    <property type="entry name" value="CYSTEINE-RICH SECRETORY PROTEIN-RELATED"/>
    <property type="match status" value="1"/>
</dbReference>
<sequence length="658" mass="75098">MENIQYLSILVIFHIFFYNNVECYCNFNSCDDSHISLCKFETNDPVNRCIDYEKTVITSKDKQDILDKINSRRDKVASGDIRSLPSAENMMKMVWSDSLQNSAQKWADRCLPFKELDYKYCGDSDGVKIGQNIATVVGDSPGLTPAILVDVWYMELLNMNSSLISRYRQSNQTRQHHYDYFTQLAWAESYQVGCGGVKFKDLTNDRRNRTINRLVCNFSPTGNQIGQSVYHEGYPCSHCPFGGSCDMKYRFLCNAEFQENTNGNINNSDKEVFSSNYNNVTINTRGNITNNEQPIITDKYSNAVLETFGSEQGEENVTGFDYFAHMLRFTSSTEKATSHLKTCKDVIPVDDFIEIFKKRLIKDQMLKQYLLASKVLEGKENLENGYKDATVADIINHIHSTKTTSTTPKPTEPDYFNSTLLANLVEAVIFRNNDNSSTIDAVEDTTNSLSDVSAIKIKAEYGEVLTNLHSTGHYFFPEDDNEQNTNETTESYYDNTSPAVSDIVLEIQELKRGQGTKDFLDEIIDSDFDTDNVTNSDFPSSTILNSDENESEKILSENFKITLTKLPWKRRKRSPLKGQIDMKFTISDKKRKRKSHKAQNSDEVVHVINYEEFLRKLASDLGALKLNERFHCTGAISNSAKNNSFFVTWYFIVLNLIL</sequence>
<name>A0AAJ7E6M0_PAPXU</name>
<dbReference type="AlphaFoldDB" id="A0AAJ7E6M0"/>
<dbReference type="GO" id="GO:0005576">
    <property type="term" value="C:extracellular region"/>
    <property type="evidence" value="ECO:0007669"/>
    <property type="project" value="UniProtKB-SubCell"/>
</dbReference>
<dbReference type="PRINTS" id="PR00837">
    <property type="entry name" value="V5TPXLIKE"/>
</dbReference>
<keyword evidence="3" id="KW-0732">Signal</keyword>
<dbReference type="InterPro" id="IPR014044">
    <property type="entry name" value="CAP_dom"/>
</dbReference>
<proteinExistence type="predicted"/>
<feature type="domain" description="SCP" evidence="4">
    <location>
        <begin position="60"/>
        <end position="226"/>
    </location>
</feature>
<keyword evidence="2" id="KW-0964">Secreted</keyword>
<dbReference type="KEGG" id="pxu:106115968"/>
<dbReference type="Gene3D" id="3.40.33.10">
    <property type="entry name" value="CAP"/>
    <property type="match status" value="1"/>
</dbReference>
<evidence type="ECO:0000313" key="5">
    <source>
        <dbReference type="RefSeq" id="XP_013165109.1"/>
    </source>
</evidence>
<dbReference type="CDD" id="cd05380">
    <property type="entry name" value="CAP_euk"/>
    <property type="match status" value="1"/>
</dbReference>
<dbReference type="GeneID" id="106115968"/>
<dbReference type="Proteomes" id="UP000694872">
    <property type="component" value="Unplaced"/>
</dbReference>